<sequence length="349" mass="39616">MTILQAESNEFGEEHLAHEEQEGMLVADEDRKRLIEHAEVFSEDVFHEKANRSSGVAKDKEIIKFNVFSKAPALGTISELEIKCGIVTNLDAKKNYEKLFTKEECDSFRNTSFTPDETSISNLVCCSSVETRHLCKVYTNTIRISDEKAFRVVVEEPNPMTILCKRAKEANDEISLAALPVTKVYRDINILDSYFDEVDILGEKKKLANPVPAKQSTTASSPPPTAHRLTCPYRKHGNFTILSKRSYQVVRYDKENDYEIVETKSVIYEPKIIRCLCTDCDKAKIALKSHDDAYDCANFVLNTQVISVYDVLIAISCLIAESTDANDFSRQIALTKYKQRIQRFMNPVN</sequence>
<dbReference type="Proteomes" id="UP001626550">
    <property type="component" value="Unassembled WGS sequence"/>
</dbReference>
<keyword evidence="2" id="KW-1185">Reference proteome</keyword>
<reference evidence="1 2" key="1">
    <citation type="submission" date="2024-11" db="EMBL/GenBank/DDBJ databases">
        <title>Adaptive evolution of stress response genes in parasites aligns with host niche diversity.</title>
        <authorList>
            <person name="Hahn C."/>
            <person name="Resl P."/>
        </authorList>
    </citation>
    <scope>NUCLEOTIDE SEQUENCE [LARGE SCALE GENOMIC DNA]</scope>
    <source>
        <strain evidence="1">EGGRZ-B1_66</strain>
        <tissue evidence="1">Body</tissue>
    </source>
</reference>
<name>A0ABD2Q623_9PLAT</name>
<dbReference type="AlphaFoldDB" id="A0ABD2Q623"/>
<protein>
    <submittedName>
        <fullName evidence="1">Uncharacterized protein</fullName>
    </submittedName>
</protein>
<dbReference type="EMBL" id="JBJKFK010000950">
    <property type="protein sequence ID" value="KAL3314607.1"/>
    <property type="molecule type" value="Genomic_DNA"/>
</dbReference>
<evidence type="ECO:0000313" key="1">
    <source>
        <dbReference type="EMBL" id="KAL3314607.1"/>
    </source>
</evidence>
<evidence type="ECO:0000313" key="2">
    <source>
        <dbReference type="Proteomes" id="UP001626550"/>
    </source>
</evidence>
<comment type="caution">
    <text evidence="1">The sequence shown here is derived from an EMBL/GenBank/DDBJ whole genome shotgun (WGS) entry which is preliminary data.</text>
</comment>
<proteinExistence type="predicted"/>
<organism evidence="1 2">
    <name type="scientific">Cichlidogyrus casuarinus</name>
    <dbReference type="NCBI Taxonomy" id="1844966"/>
    <lineage>
        <taxon>Eukaryota</taxon>
        <taxon>Metazoa</taxon>
        <taxon>Spiralia</taxon>
        <taxon>Lophotrochozoa</taxon>
        <taxon>Platyhelminthes</taxon>
        <taxon>Monogenea</taxon>
        <taxon>Monopisthocotylea</taxon>
        <taxon>Dactylogyridea</taxon>
        <taxon>Ancyrocephalidae</taxon>
        <taxon>Cichlidogyrus</taxon>
    </lineage>
</organism>
<accession>A0ABD2Q623</accession>
<gene>
    <name evidence="1" type="ORF">Ciccas_006774</name>
</gene>